<comment type="similarity">
    <text evidence="1">Belongs to the DNA photolyase class-1 family.</text>
</comment>
<dbReference type="GO" id="GO:0005634">
    <property type="term" value="C:nucleus"/>
    <property type="evidence" value="ECO:0007669"/>
    <property type="project" value="TreeGrafter"/>
</dbReference>
<dbReference type="GO" id="GO:0003677">
    <property type="term" value="F:DNA binding"/>
    <property type="evidence" value="ECO:0007669"/>
    <property type="project" value="TreeGrafter"/>
</dbReference>
<dbReference type="EMBL" id="CAUYUE010000008">
    <property type="protein sequence ID" value="CAK0783490.1"/>
    <property type="molecule type" value="Genomic_DNA"/>
</dbReference>
<dbReference type="PRINTS" id="PR00147">
    <property type="entry name" value="DNAPHOTLYASE"/>
</dbReference>
<dbReference type="PROSITE" id="PS00394">
    <property type="entry name" value="DNA_PHOTOLYASES_1_1"/>
    <property type="match status" value="1"/>
</dbReference>
<dbReference type="AlphaFoldDB" id="A0AAV1IAG8"/>
<feature type="region of interest" description="Disordered" evidence="7">
    <location>
        <begin position="23"/>
        <end position="50"/>
    </location>
</feature>
<dbReference type="InterPro" id="IPR002081">
    <property type="entry name" value="Cryptochrome/DNA_photolyase_1"/>
</dbReference>
<dbReference type="GO" id="GO:0032922">
    <property type="term" value="P:circadian regulation of gene expression"/>
    <property type="evidence" value="ECO:0007669"/>
    <property type="project" value="TreeGrafter"/>
</dbReference>
<evidence type="ECO:0000256" key="1">
    <source>
        <dbReference type="ARBA" id="ARBA00005862"/>
    </source>
</evidence>
<comment type="cofactor">
    <cofactor evidence="5">
        <name>FAD</name>
        <dbReference type="ChEBI" id="CHEBI:57692"/>
    </cofactor>
    <text evidence="5">Binds 1 FAD per subunit.</text>
</comment>
<organism evidence="9 10">
    <name type="scientific">Coccomyxa viridis</name>
    <dbReference type="NCBI Taxonomy" id="1274662"/>
    <lineage>
        <taxon>Eukaryota</taxon>
        <taxon>Viridiplantae</taxon>
        <taxon>Chlorophyta</taxon>
        <taxon>core chlorophytes</taxon>
        <taxon>Trebouxiophyceae</taxon>
        <taxon>Trebouxiophyceae incertae sedis</taxon>
        <taxon>Coccomyxaceae</taxon>
        <taxon>Coccomyxa</taxon>
    </lineage>
</organism>
<dbReference type="PANTHER" id="PTHR11455">
    <property type="entry name" value="CRYPTOCHROME"/>
    <property type="match status" value="1"/>
</dbReference>
<dbReference type="GO" id="GO:0003904">
    <property type="term" value="F:deoxyribodipyrimidine photo-lyase activity"/>
    <property type="evidence" value="ECO:0007669"/>
    <property type="project" value="TreeGrafter"/>
</dbReference>
<evidence type="ECO:0000259" key="8">
    <source>
        <dbReference type="PROSITE" id="PS51645"/>
    </source>
</evidence>
<evidence type="ECO:0000256" key="7">
    <source>
        <dbReference type="SAM" id="MobiDB-lite"/>
    </source>
</evidence>
<evidence type="ECO:0000313" key="10">
    <source>
        <dbReference type="Proteomes" id="UP001314263"/>
    </source>
</evidence>
<dbReference type="InterPro" id="IPR014729">
    <property type="entry name" value="Rossmann-like_a/b/a_fold"/>
</dbReference>
<dbReference type="Pfam" id="PF23202">
    <property type="entry name" value="PAH_ZNF598"/>
    <property type="match status" value="1"/>
</dbReference>
<sequence>MLQLTGRLCHCAHSYRHTMATPRSRASRARLSGQIPRASKQEYSDASERNRQLAQRMRDALAANTGAFRSLKQDTVLFRQGDLSAGSLQQRFALALEAEAPDLFLELAELMPSAQQRLALLEAAQQAGWRAASMKPLSTQAEDPGWTPVDRARVQAAASGLTAEDVPSVGQEDQAGEGGNNSSGQNDAELPAGVQEGEPRPLKRSRRERKAEGKEGAGSKDAGVLYWLRQDFRLHDNPALSAAAQAAKKQGGKITFVYIASPEEDGDDLETGTSWRPGGACLVWIEEALRSLDRDLQQRYGPGAAILYRRGPYSEALLAVAAAAGAGAVYYNRRYEPAMVSTDARVTEQLLEAGYEVRSYSGLLLREPSEVVLEMGTGRWVGHFGTLSPFLRVFDKLPTLPKPLPTPQSLPVADRAPAVPGVVADVADLRMVRLPKRPNGEVIDWSAPLRDAWDISESGALNIMEQFMSEGLKEYEAGRHLADARAVTKLSAYVHHGQLSARLLHAETARRGGKKLSKTFSRRIIWRDLAYWQLHHWPDMAVKPIRNHYEGQAWREDAGMLKAWQKGRTGYPLVDAGMRQLWLTGWMQQSIRMVCAAFLTEYLNIHWIHGERWFHDTLVDGDLAINSMMWQNAGKSGLDQWNFTLLPTSTSQDPNGSYIASWVPELVKLPKKYLHMPWKAPEDALNAAGVSFGPGEGQYPHRITTEVMQELRRANAESIAAVRAKAPECIDEGGYDMVTVPEGSTTKLDGKRMRIFTKSDYRKLLSSLA</sequence>
<dbReference type="GO" id="GO:0006950">
    <property type="term" value="P:response to stress"/>
    <property type="evidence" value="ECO:0007669"/>
    <property type="project" value="UniProtKB-ARBA"/>
</dbReference>
<keyword evidence="4" id="KW-0157">Chromophore</keyword>
<feature type="site" description="Electron transfer via tryptophanyl radical" evidence="6">
    <location>
        <position position="630"/>
    </location>
</feature>
<evidence type="ECO:0000256" key="2">
    <source>
        <dbReference type="ARBA" id="ARBA00022630"/>
    </source>
</evidence>
<dbReference type="PANTHER" id="PTHR11455:SF18">
    <property type="entry name" value="SI:CH1073-390K14.1"/>
    <property type="match status" value="1"/>
</dbReference>
<proteinExistence type="inferred from homology"/>
<feature type="binding site" evidence="5">
    <location>
        <position position="475"/>
    </location>
    <ligand>
        <name>FAD</name>
        <dbReference type="ChEBI" id="CHEBI:57692"/>
    </ligand>
</feature>
<dbReference type="PROSITE" id="PS51645">
    <property type="entry name" value="PHR_CRY_ALPHA_BETA"/>
    <property type="match status" value="1"/>
</dbReference>
<dbReference type="GO" id="GO:0006139">
    <property type="term" value="P:nucleobase-containing compound metabolic process"/>
    <property type="evidence" value="ECO:0007669"/>
    <property type="project" value="UniProtKB-ARBA"/>
</dbReference>
<name>A0AAV1IAG8_9CHLO</name>
<reference evidence="9 10" key="1">
    <citation type="submission" date="2023-10" db="EMBL/GenBank/DDBJ databases">
        <authorList>
            <person name="Maclean D."/>
            <person name="Macfadyen A."/>
        </authorList>
    </citation>
    <scope>NUCLEOTIDE SEQUENCE [LARGE SCALE GENOMIC DNA]</scope>
</reference>
<evidence type="ECO:0000313" key="9">
    <source>
        <dbReference type="EMBL" id="CAK0783490.1"/>
    </source>
</evidence>
<feature type="site" description="Electron transfer via tryptophanyl radical" evidence="6">
    <location>
        <position position="554"/>
    </location>
</feature>
<dbReference type="GO" id="GO:0005737">
    <property type="term" value="C:cytoplasm"/>
    <property type="evidence" value="ECO:0007669"/>
    <property type="project" value="TreeGrafter"/>
</dbReference>
<feature type="site" description="Electron transfer via tryptophanyl radical" evidence="6">
    <location>
        <position position="607"/>
    </location>
</feature>
<dbReference type="SUPFAM" id="SSF52425">
    <property type="entry name" value="Cryptochrome/photolyase, N-terminal domain"/>
    <property type="match status" value="1"/>
</dbReference>
<evidence type="ECO:0000256" key="3">
    <source>
        <dbReference type="ARBA" id="ARBA00022827"/>
    </source>
</evidence>
<dbReference type="Pfam" id="PF03441">
    <property type="entry name" value="FAD_binding_7"/>
    <property type="match status" value="1"/>
</dbReference>
<accession>A0AAV1IAG8</accession>
<feature type="binding site" evidence="5">
    <location>
        <position position="520"/>
    </location>
    <ligand>
        <name>FAD</name>
        <dbReference type="ChEBI" id="CHEBI:57692"/>
    </ligand>
</feature>
<feature type="binding site" evidence="5">
    <location>
        <begin position="620"/>
        <end position="622"/>
    </location>
    <ligand>
        <name>FAD</name>
        <dbReference type="ChEBI" id="CHEBI:57692"/>
    </ligand>
</feature>
<keyword evidence="2 5" id="KW-0285">Flavoprotein</keyword>
<dbReference type="Gene3D" id="3.40.50.620">
    <property type="entry name" value="HUPs"/>
    <property type="match status" value="1"/>
</dbReference>
<keyword evidence="10" id="KW-1185">Reference proteome</keyword>
<dbReference type="SUPFAM" id="SSF48173">
    <property type="entry name" value="Cryptochrome/photolyase FAD-binding domain"/>
    <property type="match status" value="1"/>
</dbReference>
<dbReference type="InterPro" id="IPR006050">
    <property type="entry name" value="DNA_photolyase_N"/>
</dbReference>
<dbReference type="GO" id="GO:0043153">
    <property type="term" value="P:entrainment of circadian clock by photoperiod"/>
    <property type="evidence" value="ECO:0007669"/>
    <property type="project" value="TreeGrafter"/>
</dbReference>
<evidence type="ECO:0000256" key="6">
    <source>
        <dbReference type="PIRSR" id="PIRSR602081-2"/>
    </source>
</evidence>
<protein>
    <recommendedName>
        <fullName evidence="8">Photolyase/cryptochrome alpha/beta domain-containing protein</fullName>
    </recommendedName>
</protein>
<dbReference type="Gene3D" id="1.25.40.80">
    <property type="match status" value="1"/>
</dbReference>
<dbReference type="InterPro" id="IPR005101">
    <property type="entry name" value="Cryptochr/Photolyase_FAD-bd"/>
</dbReference>
<dbReference type="Gene3D" id="1.10.579.10">
    <property type="entry name" value="DNA Cyclobutane Dipyrimidine Photolyase, subunit A, domain 3"/>
    <property type="match status" value="1"/>
</dbReference>
<comment type="caution">
    <text evidence="9">The sequence shown here is derived from an EMBL/GenBank/DDBJ whole genome shotgun (WGS) entry which is preliminary data.</text>
</comment>
<dbReference type="InterPro" id="IPR036155">
    <property type="entry name" value="Crypto/Photolyase_N_sf"/>
</dbReference>
<dbReference type="InterPro" id="IPR018394">
    <property type="entry name" value="DNA_photolyase_1_CS_C"/>
</dbReference>
<keyword evidence="3 5" id="KW-0274">FAD</keyword>
<evidence type="ECO:0000256" key="4">
    <source>
        <dbReference type="ARBA" id="ARBA00022991"/>
    </source>
</evidence>
<dbReference type="Proteomes" id="UP001314263">
    <property type="component" value="Unassembled WGS sequence"/>
</dbReference>
<dbReference type="Pfam" id="PF00875">
    <property type="entry name" value="DNA_photolyase"/>
    <property type="match status" value="1"/>
</dbReference>
<dbReference type="GO" id="GO:0071949">
    <property type="term" value="F:FAD binding"/>
    <property type="evidence" value="ECO:0007669"/>
    <property type="project" value="TreeGrafter"/>
</dbReference>
<feature type="region of interest" description="Disordered" evidence="7">
    <location>
        <begin position="156"/>
        <end position="217"/>
    </location>
</feature>
<feature type="domain" description="Photolyase/cryptochrome alpha/beta" evidence="8">
    <location>
        <begin position="222"/>
        <end position="365"/>
    </location>
</feature>
<dbReference type="InterPro" id="IPR057634">
    <property type="entry name" value="PAH_ZNF598/HEL2"/>
</dbReference>
<feature type="compositionally biased region" description="Basic and acidic residues" evidence="7">
    <location>
        <begin position="39"/>
        <end position="50"/>
    </location>
</feature>
<gene>
    <name evidence="9" type="ORF">CVIRNUC_006689</name>
</gene>
<evidence type="ECO:0000256" key="5">
    <source>
        <dbReference type="PIRSR" id="PIRSR602081-1"/>
    </source>
</evidence>
<dbReference type="InterPro" id="IPR036134">
    <property type="entry name" value="Crypto/Photolyase_FAD-like_sf"/>
</dbReference>